<reference evidence="3 4" key="1">
    <citation type="submission" date="2018-09" db="EMBL/GenBank/DDBJ databases">
        <title>Whole genome based analysis of evolution and adaptive divergence in Indian and Brazilian strains of Azospirillum brasilense.</title>
        <authorList>
            <person name="Singh C."/>
            <person name="Tripathi A.K."/>
        </authorList>
    </citation>
    <scope>NUCLEOTIDE SEQUENCE [LARGE SCALE GENOMIC DNA]</scope>
    <source>
        <strain evidence="3 4">MTCC4038</strain>
        <plasmid evidence="3 4">p2</plasmid>
    </source>
</reference>
<dbReference type="KEGG" id="abf:AMK58_21710"/>
<evidence type="ECO:0000313" key="3">
    <source>
        <dbReference type="EMBL" id="QCO11926.1"/>
    </source>
</evidence>
<organism evidence="3 4">
    <name type="scientific">Azospirillum brasilense</name>
    <dbReference type="NCBI Taxonomy" id="192"/>
    <lineage>
        <taxon>Bacteria</taxon>
        <taxon>Pseudomonadati</taxon>
        <taxon>Pseudomonadota</taxon>
        <taxon>Alphaproteobacteria</taxon>
        <taxon>Rhodospirillales</taxon>
        <taxon>Azospirillaceae</taxon>
        <taxon>Azospirillum</taxon>
    </lineage>
</organism>
<geneLocation type="plasmid" evidence="3 4">
    <name>p2</name>
</geneLocation>
<dbReference type="Proteomes" id="UP001277471">
    <property type="component" value="Unassembled WGS sequence"/>
</dbReference>
<dbReference type="GeneID" id="56451011"/>
<proteinExistence type="predicted"/>
<evidence type="ECO:0000313" key="2">
    <source>
        <dbReference type="EMBL" id="MDX5955202.1"/>
    </source>
</evidence>
<accession>A0A0P0EJK3</accession>
<feature type="transmembrane region" description="Helical" evidence="1">
    <location>
        <begin position="45"/>
        <end position="63"/>
    </location>
</feature>
<reference evidence="2 5" key="2">
    <citation type="submission" date="2023-11" db="EMBL/GenBank/DDBJ databases">
        <title>MicrobeMod: A computational toolkit for identifying prokaryotic methylation and restriction-modification with nanopore sequencing.</title>
        <authorList>
            <person name="Crits-Christoph A."/>
            <person name="Kang S.C."/>
            <person name="Lee H."/>
            <person name="Ostrov N."/>
        </authorList>
    </citation>
    <scope>NUCLEOTIDE SEQUENCE [LARGE SCALE GENOMIC DNA]</scope>
    <source>
        <strain evidence="2 5">ATCC 29145</strain>
    </source>
</reference>
<dbReference type="EMBL" id="JAWXYC010000005">
    <property type="protein sequence ID" value="MDX5955202.1"/>
    <property type="molecule type" value="Genomic_DNA"/>
</dbReference>
<dbReference type="RefSeq" id="WP_035679850.1">
    <property type="nucleotide sequence ID" value="NZ_CP012916.1"/>
</dbReference>
<keyword evidence="5" id="KW-1185">Reference proteome</keyword>
<gene>
    <name evidence="3" type="ORF">D3868_22985</name>
    <name evidence="2" type="ORF">SIM66_28955</name>
</gene>
<dbReference type="EMBL" id="CP032341">
    <property type="protein sequence ID" value="QCO11926.1"/>
    <property type="molecule type" value="Genomic_DNA"/>
</dbReference>
<keyword evidence="1" id="KW-0812">Transmembrane</keyword>
<evidence type="ECO:0000313" key="5">
    <source>
        <dbReference type="Proteomes" id="UP001277471"/>
    </source>
</evidence>
<keyword evidence="3" id="KW-0614">Plasmid</keyword>
<name>A0A0P0EJK3_AZOBR</name>
<keyword evidence="1" id="KW-0472">Membrane</keyword>
<protein>
    <submittedName>
        <fullName evidence="3">Uncharacterized protein</fullName>
    </submittedName>
</protein>
<keyword evidence="1" id="KW-1133">Transmembrane helix</keyword>
<feature type="transmembrane region" description="Helical" evidence="1">
    <location>
        <begin position="5"/>
        <end position="25"/>
    </location>
</feature>
<evidence type="ECO:0000313" key="4">
    <source>
        <dbReference type="Proteomes" id="UP000298774"/>
    </source>
</evidence>
<dbReference type="Proteomes" id="UP000298774">
    <property type="component" value="Plasmid p2"/>
</dbReference>
<sequence>MHLVLYLATGLSGTNTLILLLAYLWDSSVTLLGGATGYGLRPDGVSFTLSLFTTVLLAWYALVLRRRLRADRKGGARPE</sequence>
<dbReference type="AlphaFoldDB" id="A0A0P0EJK3"/>
<evidence type="ECO:0000256" key="1">
    <source>
        <dbReference type="SAM" id="Phobius"/>
    </source>
</evidence>